<dbReference type="InterPro" id="IPR017850">
    <property type="entry name" value="Alkaline_phosphatase_core_sf"/>
</dbReference>
<evidence type="ECO:0000256" key="1">
    <source>
        <dbReference type="ARBA" id="ARBA00008779"/>
    </source>
</evidence>
<dbReference type="EMBL" id="DWXE01000043">
    <property type="protein sequence ID" value="HJB92069.1"/>
    <property type="molecule type" value="Genomic_DNA"/>
</dbReference>
<keyword evidence="4" id="KW-0325">Glycoprotein</keyword>
<accession>A0A9D2MT17</accession>
<dbReference type="InterPro" id="IPR024607">
    <property type="entry name" value="Sulfatase_CS"/>
</dbReference>
<evidence type="ECO:0000313" key="7">
    <source>
        <dbReference type="Proteomes" id="UP000886883"/>
    </source>
</evidence>
<gene>
    <name evidence="6" type="ORF">H9763_11480</name>
</gene>
<name>A0A9D2MT17_9FIRM</name>
<keyword evidence="2" id="KW-0732">Signal</keyword>
<feature type="domain" description="Sulfatase N-terminal" evidence="5">
    <location>
        <begin position="4"/>
        <end position="372"/>
    </location>
</feature>
<dbReference type="InterPro" id="IPR000917">
    <property type="entry name" value="Sulfatase_N"/>
</dbReference>
<keyword evidence="3" id="KW-0378">Hydrolase</keyword>
<dbReference type="PANTHER" id="PTHR43108">
    <property type="entry name" value="N-ACETYLGLUCOSAMINE-6-SULFATASE FAMILY MEMBER"/>
    <property type="match status" value="1"/>
</dbReference>
<reference evidence="6" key="2">
    <citation type="submission" date="2021-04" db="EMBL/GenBank/DDBJ databases">
        <authorList>
            <person name="Gilroy R."/>
        </authorList>
    </citation>
    <scope>NUCLEOTIDE SEQUENCE</scope>
    <source>
        <strain evidence="6">USAMLcec3-2134</strain>
    </source>
</reference>
<reference evidence="6" key="1">
    <citation type="journal article" date="2021" name="PeerJ">
        <title>Extensive microbial diversity within the chicken gut microbiome revealed by metagenomics and culture.</title>
        <authorList>
            <person name="Gilroy R."/>
            <person name="Ravi A."/>
            <person name="Getino M."/>
            <person name="Pursley I."/>
            <person name="Horton D.L."/>
            <person name="Alikhan N.F."/>
            <person name="Baker D."/>
            <person name="Gharbi K."/>
            <person name="Hall N."/>
            <person name="Watson M."/>
            <person name="Adriaenssens E.M."/>
            <person name="Foster-Nyarko E."/>
            <person name="Jarju S."/>
            <person name="Secka A."/>
            <person name="Antonio M."/>
            <person name="Oren A."/>
            <person name="Chaudhuri R.R."/>
            <person name="La Ragione R."/>
            <person name="Hildebrand F."/>
            <person name="Pallen M.J."/>
        </authorList>
    </citation>
    <scope>NUCLEOTIDE SEQUENCE</scope>
    <source>
        <strain evidence="6">USAMLcec3-2134</strain>
    </source>
</reference>
<sequence>MKPKNVLFIMSDDHAANAVSLYGSRISEVMETPNIDGIGKDGAWLENCCCTNAVCTPSRATILTGQYSHANGVKTLFDSLPDTAVTFPELFAKAGYETAVIGKWHLHSRPQGFCHFDVLGYPWQQGKYFDPQFLDENADWEGALKPGVAERTYFGKEVPGYVTDIIADKAIRWLDERDRTKPFLLLCHHKAPHDEFEYHPRYGHLLDGVTIPEPESLYEDKSERSPGSAGFGITISEANKRRNMVETMSRPDYPTGPLLTEGLDEEERMRAAYQKYLKDYLRTVKGLDDSVGRLIARLKREGIYDDTIIVYTSDQGMLLGEHDYSDKRWIFEESMRMPFLIRVPGEVTGGRKVEELVSNVDFAPTLLDLAGIPVPAHMQGRSFRPLLSGKTPEGWQEEIYYRYWLHMTHCDTPAHYGLRTADKKLVFYYGLPLDASGALPDPTPQGWELYDLKKDPFEMHNVYGRPEYAETQREMKKRLFRIKREIGDDDARYGELAQIAEKEGIC</sequence>
<evidence type="ECO:0000259" key="5">
    <source>
        <dbReference type="Pfam" id="PF00884"/>
    </source>
</evidence>
<proteinExistence type="inferred from homology"/>
<evidence type="ECO:0000256" key="2">
    <source>
        <dbReference type="ARBA" id="ARBA00022729"/>
    </source>
</evidence>
<dbReference type="Gene3D" id="3.40.720.10">
    <property type="entry name" value="Alkaline Phosphatase, subunit A"/>
    <property type="match status" value="1"/>
</dbReference>
<dbReference type="Pfam" id="PF00884">
    <property type="entry name" value="Sulfatase"/>
    <property type="match status" value="1"/>
</dbReference>
<comment type="caution">
    <text evidence="6">The sequence shown here is derived from an EMBL/GenBank/DDBJ whole genome shotgun (WGS) entry which is preliminary data.</text>
</comment>
<protein>
    <submittedName>
        <fullName evidence="6">Sulfatase</fullName>
    </submittedName>
</protein>
<dbReference type="SUPFAM" id="SSF53649">
    <property type="entry name" value="Alkaline phosphatase-like"/>
    <property type="match status" value="1"/>
</dbReference>
<organism evidence="6 7">
    <name type="scientific">Candidatus Eisenbergiella merdigallinarum</name>
    <dbReference type="NCBI Taxonomy" id="2838552"/>
    <lineage>
        <taxon>Bacteria</taxon>
        <taxon>Bacillati</taxon>
        <taxon>Bacillota</taxon>
        <taxon>Clostridia</taxon>
        <taxon>Lachnospirales</taxon>
        <taxon>Lachnospiraceae</taxon>
        <taxon>Eisenbergiella</taxon>
    </lineage>
</organism>
<dbReference type="GO" id="GO:0016787">
    <property type="term" value="F:hydrolase activity"/>
    <property type="evidence" value="ECO:0007669"/>
    <property type="project" value="UniProtKB-KW"/>
</dbReference>
<dbReference type="PROSITE" id="PS00523">
    <property type="entry name" value="SULFATASE_1"/>
    <property type="match status" value="1"/>
</dbReference>
<comment type="similarity">
    <text evidence="1">Belongs to the sulfatase family.</text>
</comment>
<dbReference type="PANTHER" id="PTHR43108:SF6">
    <property type="entry name" value="N-SULPHOGLUCOSAMINE SULPHOHYDROLASE"/>
    <property type="match status" value="1"/>
</dbReference>
<dbReference type="CDD" id="cd16031">
    <property type="entry name" value="G6S_like"/>
    <property type="match status" value="1"/>
</dbReference>
<dbReference type="Proteomes" id="UP000886883">
    <property type="component" value="Unassembled WGS sequence"/>
</dbReference>
<dbReference type="AlphaFoldDB" id="A0A9D2MT17"/>
<dbReference type="PROSITE" id="PS00149">
    <property type="entry name" value="SULFATASE_2"/>
    <property type="match status" value="1"/>
</dbReference>
<evidence type="ECO:0000256" key="4">
    <source>
        <dbReference type="ARBA" id="ARBA00023180"/>
    </source>
</evidence>
<evidence type="ECO:0000313" key="6">
    <source>
        <dbReference type="EMBL" id="HJB92069.1"/>
    </source>
</evidence>
<evidence type="ECO:0000256" key="3">
    <source>
        <dbReference type="ARBA" id="ARBA00022801"/>
    </source>
</evidence>